<accession>A0A317C0W4</accession>
<name>A0A317C0W4_9GAMM</name>
<dbReference type="PANTHER" id="PTHR34825:SF1">
    <property type="entry name" value="AAA-ATPASE-LIKE DOMAIN-CONTAINING PROTEIN"/>
    <property type="match status" value="1"/>
</dbReference>
<sequence>MTRRKLPLGVQTFAKIRSDEYYYVDKTSLAHLLINEGTHYFLSRPRRFGKSLFLDTLKELFEGNEALFKGLDIHDQWDWSVKYPVLRFSFGSGNYRSAGSLEAELDKQLLHLEQKFNITPQFDHAGGRFTDLLVQLNKQWQLPVVVLVDEYDKPMLDAINTPDLARENRDFLSGFYGTVKDNDALVRFSFFTGVSKFSKVNIFSGLNNLTDITLDKRYSTLCGYTNHDIDTVFESELFGLDREQLQEWYNGYNWLGEGVYNPYDVLKLFDTREFDNYWFETGTPTFLIDLLFQRQVSSIKLDSMLSSSAMLSSFDVNHITHEALLFQSGYLTIHEVKKVGSQTYYRLGYPNKEVYQSLNESLLSQLVQDQSAQVEQGFKLFSLLQANDLAGLKDLFHAFYASIPYNWYSNNNIQQYEGYYASVFYSYFAALGLDITVEDATNHGRIDMTLKFQQRVYIFEFKVVELVPDGSALQQIKDKAYAEKYRELGQQMYLIGVEFSKEDRNIVAFEVEEA</sequence>
<evidence type="ECO:0000259" key="1">
    <source>
        <dbReference type="Pfam" id="PF09820"/>
    </source>
</evidence>
<dbReference type="InterPro" id="IPR018631">
    <property type="entry name" value="AAA-ATPase-like_dom"/>
</dbReference>
<dbReference type="Pfam" id="PF09820">
    <property type="entry name" value="AAA-ATPase_like"/>
    <property type="match status" value="1"/>
</dbReference>
<comment type="caution">
    <text evidence="2">The sequence shown here is derived from an EMBL/GenBank/DDBJ whole genome shotgun (WGS) entry which is preliminary data.</text>
</comment>
<feature type="domain" description="AAA-ATPase-like" evidence="1">
    <location>
        <begin position="7"/>
        <end position="203"/>
    </location>
</feature>
<reference evidence="2 3" key="1">
    <citation type="submission" date="2018-05" db="EMBL/GenBank/DDBJ databases">
        <title>Leucothrix arctica sp. nov., isolated from Arctic seawater.</title>
        <authorList>
            <person name="Choi A."/>
            <person name="Baek K."/>
        </authorList>
    </citation>
    <scope>NUCLEOTIDE SEQUENCE [LARGE SCALE GENOMIC DNA]</scope>
    <source>
        <strain evidence="2 3">JCM 18388</strain>
    </source>
</reference>
<keyword evidence="3" id="KW-1185">Reference proteome</keyword>
<organism evidence="2 3">
    <name type="scientific">Leucothrix pacifica</name>
    <dbReference type="NCBI Taxonomy" id="1247513"/>
    <lineage>
        <taxon>Bacteria</taxon>
        <taxon>Pseudomonadati</taxon>
        <taxon>Pseudomonadota</taxon>
        <taxon>Gammaproteobacteria</taxon>
        <taxon>Thiotrichales</taxon>
        <taxon>Thiotrichaceae</taxon>
        <taxon>Leucothrix</taxon>
    </lineage>
</organism>
<protein>
    <recommendedName>
        <fullName evidence="1">AAA-ATPase-like domain-containing protein</fullName>
    </recommendedName>
</protein>
<dbReference type="Proteomes" id="UP000245539">
    <property type="component" value="Unassembled WGS sequence"/>
</dbReference>
<dbReference type="EMBL" id="QGKM01000110">
    <property type="protein sequence ID" value="PWQ92198.1"/>
    <property type="molecule type" value="Genomic_DNA"/>
</dbReference>
<proteinExistence type="predicted"/>
<dbReference type="PANTHER" id="PTHR34825">
    <property type="entry name" value="CONSERVED PROTEIN, WITH A WEAK D-GALACTARATE DEHYDRATASE/ALTRONATE HYDROLASE DOMAIN"/>
    <property type="match status" value="1"/>
</dbReference>
<dbReference type="OrthoDB" id="7060064at2"/>
<dbReference type="RefSeq" id="WP_109839862.1">
    <property type="nucleotide sequence ID" value="NZ_QGKM01000110.1"/>
</dbReference>
<dbReference type="Pfam" id="PF08011">
    <property type="entry name" value="PDDEXK_9"/>
    <property type="match status" value="1"/>
</dbReference>
<dbReference type="AlphaFoldDB" id="A0A317C0W4"/>
<evidence type="ECO:0000313" key="3">
    <source>
        <dbReference type="Proteomes" id="UP000245539"/>
    </source>
</evidence>
<evidence type="ECO:0000313" key="2">
    <source>
        <dbReference type="EMBL" id="PWQ92198.1"/>
    </source>
</evidence>
<dbReference type="InterPro" id="IPR012547">
    <property type="entry name" value="PDDEXK_9"/>
</dbReference>
<gene>
    <name evidence="2" type="ORF">DKW60_22295</name>
</gene>